<organism evidence="2 3">
    <name type="scientific">Glacieibacterium frigidum</name>
    <dbReference type="NCBI Taxonomy" id="2593303"/>
    <lineage>
        <taxon>Bacteria</taxon>
        <taxon>Pseudomonadati</taxon>
        <taxon>Pseudomonadota</taxon>
        <taxon>Alphaproteobacteria</taxon>
        <taxon>Sphingomonadales</taxon>
        <taxon>Sphingosinicellaceae</taxon>
        <taxon>Glacieibacterium</taxon>
    </lineage>
</organism>
<comment type="caution">
    <text evidence="2">The sequence shown here is derived from an EMBL/GenBank/DDBJ whole genome shotgun (WGS) entry which is preliminary data.</text>
</comment>
<dbReference type="EMBL" id="VJWA01000002">
    <property type="protein sequence ID" value="TRW15197.1"/>
    <property type="molecule type" value="Genomic_DNA"/>
</dbReference>
<accession>A0A552UAE8</accession>
<feature type="transmembrane region" description="Helical" evidence="1">
    <location>
        <begin position="83"/>
        <end position="104"/>
    </location>
</feature>
<proteinExistence type="predicted"/>
<dbReference type="Proteomes" id="UP000317894">
    <property type="component" value="Unassembled WGS sequence"/>
</dbReference>
<dbReference type="AlphaFoldDB" id="A0A552UAE8"/>
<evidence type="ECO:0000313" key="2">
    <source>
        <dbReference type="EMBL" id="TRW15197.1"/>
    </source>
</evidence>
<gene>
    <name evidence="2" type="ORF">FMM06_16310</name>
</gene>
<sequence>MTHPRRDRTSIAMPAADPRMTVRVRLGVALAAVLGVVLIGLGVSFVRPAADGVPWQRLFGLREIWLGCFLLALIAARAWQVVFVFVAALLALPLADTFAMAGGLGWRDAAAINLPYVAPLLLTLALLWPVRPRAR</sequence>
<dbReference type="RefSeq" id="WP_144335366.1">
    <property type="nucleotide sequence ID" value="NZ_VJWA01000002.1"/>
</dbReference>
<evidence type="ECO:0000313" key="3">
    <source>
        <dbReference type="Proteomes" id="UP000317894"/>
    </source>
</evidence>
<reference evidence="2 3" key="1">
    <citation type="submission" date="2019-07" db="EMBL/GenBank/DDBJ databases">
        <title>Novel species isolated from glacier.</title>
        <authorList>
            <person name="Liu Q."/>
            <person name="Xin Y.-H."/>
        </authorList>
    </citation>
    <scope>NUCLEOTIDE SEQUENCE [LARGE SCALE GENOMIC DNA]</scope>
    <source>
        <strain evidence="2 3">LB1R16</strain>
    </source>
</reference>
<evidence type="ECO:0000256" key="1">
    <source>
        <dbReference type="SAM" id="Phobius"/>
    </source>
</evidence>
<name>A0A552UAE8_9SPHN</name>
<protein>
    <submittedName>
        <fullName evidence="2">Uncharacterized protein</fullName>
    </submittedName>
</protein>
<feature type="transmembrane region" description="Helical" evidence="1">
    <location>
        <begin position="110"/>
        <end position="130"/>
    </location>
</feature>
<keyword evidence="1" id="KW-1133">Transmembrane helix</keyword>
<keyword evidence="1" id="KW-0812">Transmembrane</keyword>
<feature type="transmembrane region" description="Helical" evidence="1">
    <location>
        <begin position="58"/>
        <end position="76"/>
    </location>
</feature>
<feature type="transmembrane region" description="Helical" evidence="1">
    <location>
        <begin position="26"/>
        <end position="46"/>
    </location>
</feature>
<keyword evidence="1" id="KW-0472">Membrane</keyword>
<keyword evidence="3" id="KW-1185">Reference proteome</keyword>